<feature type="domain" description="Beta-lactamase class A catalytic" evidence="4">
    <location>
        <begin position="70"/>
        <end position="332"/>
    </location>
</feature>
<dbReference type="InterPro" id="IPR012338">
    <property type="entry name" value="Beta-lactam/transpept-like"/>
</dbReference>
<dbReference type="GO" id="GO:0030655">
    <property type="term" value="P:beta-lactam antibiotic catabolic process"/>
    <property type="evidence" value="ECO:0007669"/>
    <property type="project" value="InterPro"/>
</dbReference>
<keyword evidence="6" id="KW-1185">Reference proteome</keyword>
<organism evidence="5 6">
    <name type="scientific">Maribacter luteus</name>
    <dbReference type="NCBI Taxonomy" id="2594478"/>
    <lineage>
        <taxon>Bacteria</taxon>
        <taxon>Pseudomonadati</taxon>
        <taxon>Bacteroidota</taxon>
        <taxon>Flavobacteriia</taxon>
        <taxon>Flavobacteriales</taxon>
        <taxon>Flavobacteriaceae</taxon>
        <taxon>Maribacter</taxon>
    </lineage>
</organism>
<comment type="similarity">
    <text evidence="2">Belongs to the class-A beta-lactamase family.</text>
</comment>
<evidence type="ECO:0000259" key="4">
    <source>
        <dbReference type="Pfam" id="PF13354"/>
    </source>
</evidence>
<reference evidence="5 6" key="1">
    <citation type="submission" date="2019-11" db="EMBL/GenBank/DDBJ databases">
        <title>Maribacter lutea sp. nov., a marine bacterium isolated from intertidal sand.</title>
        <authorList>
            <person name="Liu A."/>
        </authorList>
    </citation>
    <scope>NUCLEOTIDE SEQUENCE [LARGE SCALE GENOMIC DNA]</scope>
    <source>
        <strain evidence="5 6">RZ05</strain>
    </source>
</reference>
<sequence length="380" mass="43700">MTKKLLSLLCLFSLISACEKKPQFQNALDYALNSNDPRIKNIIDSVQRYEVQIKFTKIKRTKDSVIFKDNGFQVNSNNYFYPASTVKLPIAVLALEKLNKLDALSRDTHYYVEGDTIETTFAADITKIFVVSDNAANNRLFEFLGQDFINKSLKEKGLDSIRISHRLSTDEPYEITTKPLIVYLNDSTTTMLEKTVNTSAIPLKLNGIKKGIGYYEENELIHEPFDFGLKNHYPINAQHNVLKRLIFPNCFKENERFDLSSDQREFLLKTMQLLPKEAGYDSEEFYDSYVKFFMFGDKKSKMPENINILNKVGYAYGTLTDCAYINDRKNNVEFLLTATLLVNSNQIFNDNTYEYDHIGIPFLAALGQEIHSFEVSAKNK</sequence>
<proteinExistence type="inferred from homology"/>
<comment type="catalytic activity">
    <reaction evidence="1">
        <text>a beta-lactam + H2O = a substituted beta-amino acid</text>
        <dbReference type="Rhea" id="RHEA:20401"/>
        <dbReference type="ChEBI" id="CHEBI:15377"/>
        <dbReference type="ChEBI" id="CHEBI:35627"/>
        <dbReference type="ChEBI" id="CHEBI:140347"/>
        <dbReference type="EC" id="3.5.2.6"/>
    </reaction>
</comment>
<dbReference type="InterPro" id="IPR000871">
    <property type="entry name" value="Beta-lactam_class-A"/>
</dbReference>
<protein>
    <recommendedName>
        <fullName evidence="3">beta-lactamase</fullName>
        <ecNumber evidence="3">3.5.2.6</ecNumber>
    </recommendedName>
</protein>
<dbReference type="InterPro" id="IPR045155">
    <property type="entry name" value="Beta-lactam_cat"/>
</dbReference>
<dbReference type="AlphaFoldDB" id="A0A6I2MT06"/>
<dbReference type="GO" id="GO:0046677">
    <property type="term" value="P:response to antibiotic"/>
    <property type="evidence" value="ECO:0007669"/>
    <property type="project" value="InterPro"/>
</dbReference>
<evidence type="ECO:0000256" key="2">
    <source>
        <dbReference type="ARBA" id="ARBA00009009"/>
    </source>
</evidence>
<dbReference type="OrthoDB" id="1884322at2"/>
<comment type="caution">
    <text evidence="5">The sequence shown here is derived from an EMBL/GenBank/DDBJ whole genome shotgun (WGS) entry which is preliminary data.</text>
</comment>
<dbReference type="PROSITE" id="PS51257">
    <property type="entry name" value="PROKAR_LIPOPROTEIN"/>
    <property type="match status" value="1"/>
</dbReference>
<dbReference type="EMBL" id="WKJH01000006">
    <property type="protein sequence ID" value="MRX64446.1"/>
    <property type="molecule type" value="Genomic_DNA"/>
</dbReference>
<dbReference type="Gene3D" id="3.40.710.10">
    <property type="entry name" value="DD-peptidase/beta-lactamase superfamily"/>
    <property type="match status" value="1"/>
</dbReference>
<dbReference type="PANTHER" id="PTHR35333">
    <property type="entry name" value="BETA-LACTAMASE"/>
    <property type="match status" value="1"/>
</dbReference>
<dbReference type="Pfam" id="PF13354">
    <property type="entry name" value="Beta-lactamase2"/>
    <property type="match status" value="1"/>
</dbReference>
<evidence type="ECO:0000256" key="3">
    <source>
        <dbReference type="ARBA" id="ARBA00012865"/>
    </source>
</evidence>
<accession>A0A6I2MT06</accession>
<dbReference type="PANTHER" id="PTHR35333:SF3">
    <property type="entry name" value="BETA-LACTAMASE-TYPE TRANSPEPTIDASE FOLD CONTAINING PROTEIN"/>
    <property type="match status" value="1"/>
</dbReference>
<evidence type="ECO:0000313" key="5">
    <source>
        <dbReference type="EMBL" id="MRX64446.1"/>
    </source>
</evidence>
<dbReference type="EC" id="3.5.2.6" evidence="3"/>
<evidence type="ECO:0000313" key="6">
    <source>
        <dbReference type="Proteomes" id="UP000443153"/>
    </source>
</evidence>
<dbReference type="SUPFAM" id="SSF56601">
    <property type="entry name" value="beta-lactamase/transpeptidase-like"/>
    <property type="match status" value="1"/>
</dbReference>
<dbReference type="Proteomes" id="UP000443153">
    <property type="component" value="Unassembled WGS sequence"/>
</dbReference>
<evidence type="ECO:0000256" key="1">
    <source>
        <dbReference type="ARBA" id="ARBA00001526"/>
    </source>
</evidence>
<name>A0A6I2MT06_9FLAO</name>
<dbReference type="RefSeq" id="WP_154366327.1">
    <property type="nucleotide sequence ID" value="NZ_WKJH01000006.1"/>
</dbReference>
<gene>
    <name evidence="5" type="ORF">GJ691_09710</name>
</gene>
<dbReference type="GO" id="GO:0008800">
    <property type="term" value="F:beta-lactamase activity"/>
    <property type="evidence" value="ECO:0007669"/>
    <property type="project" value="UniProtKB-EC"/>
</dbReference>